<evidence type="ECO:0000313" key="8">
    <source>
        <dbReference type="Proteomes" id="UP000632535"/>
    </source>
</evidence>
<feature type="domain" description="Major facilitator superfamily (MFS) profile" evidence="6">
    <location>
        <begin position="17"/>
        <end position="424"/>
    </location>
</feature>
<keyword evidence="8" id="KW-1185">Reference proteome</keyword>
<protein>
    <submittedName>
        <fullName evidence="7">MFS transporter</fullName>
    </submittedName>
</protein>
<feature type="transmembrane region" description="Helical" evidence="5">
    <location>
        <begin position="235"/>
        <end position="255"/>
    </location>
</feature>
<accession>A0ABQ2BCE0</accession>
<gene>
    <name evidence="7" type="ORF">GCM10007368_34170</name>
</gene>
<organism evidence="7 8">
    <name type="scientific">Isoptericola cucumis</name>
    <dbReference type="NCBI Taxonomy" id="1776856"/>
    <lineage>
        <taxon>Bacteria</taxon>
        <taxon>Bacillati</taxon>
        <taxon>Actinomycetota</taxon>
        <taxon>Actinomycetes</taxon>
        <taxon>Micrococcales</taxon>
        <taxon>Promicromonosporaceae</taxon>
        <taxon>Isoptericola</taxon>
    </lineage>
</organism>
<evidence type="ECO:0000259" key="6">
    <source>
        <dbReference type="PROSITE" id="PS50850"/>
    </source>
</evidence>
<feature type="transmembrane region" description="Helical" evidence="5">
    <location>
        <begin position="176"/>
        <end position="198"/>
    </location>
</feature>
<evidence type="ECO:0000256" key="5">
    <source>
        <dbReference type="SAM" id="Phobius"/>
    </source>
</evidence>
<evidence type="ECO:0000256" key="3">
    <source>
        <dbReference type="ARBA" id="ARBA00022989"/>
    </source>
</evidence>
<reference evidence="8" key="1">
    <citation type="journal article" date="2019" name="Int. J. Syst. Evol. Microbiol.">
        <title>The Global Catalogue of Microorganisms (GCM) 10K type strain sequencing project: providing services to taxonomists for standard genome sequencing and annotation.</title>
        <authorList>
            <consortium name="The Broad Institute Genomics Platform"/>
            <consortium name="The Broad Institute Genome Sequencing Center for Infectious Disease"/>
            <person name="Wu L."/>
            <person name="Ma J."/>
        </authorList>
    </citation>
    <scope>NUCLEOTIDE SEQUENCE [LARGE SCALE GENOMIC DNA]</scope>
    <source>
        <strain evidence="8">CCM 8653</strain>
    </source>
</reference>
<dbReference type="InterPro" id="IPR020846">
    <property type="entry name" value="MFS_dom"/>
</dbReference>
<dbReference type="Gene3D" id="1.20.1250.20">
    <property type="entry name" value="MFS general substrate transporter like domains"/>
    <property type="match status" value="1"/>
</dbReference>
<dbReference type="InterPro" id="IPR036259">
    <property type="entry name" value="MFS_trans_sf"/>
</dbReference>
<feature type="transmembrane region" description="Helical" evidence="5">
    <location>
        <begin position="301"/>
        <end position="319"/>
    </location>
</feature>
<evidence type="ECO:0000313" key="7">
    <source>
        <dbReference type="EMBL" id="GGI11029.1"/>
    </source>
</evidence>
<evidence type="ECO:0000256" key="1">
    <source>
        <dbReference type="ARBA" id="ARBA00004651"/>
    </source>
</evidence>
<keyword evidence="2 5" id="KW-0812">Transmembrane</keyword>
<feature type="transmembrane region" description="Helical" evidence="5">
    <location>
        <begin position="20"/>
        <end position="42"/>
    </location>
</feature>
<comment type="subcellular location">
    <subcellularLocation>
        <location evidence="1">Cell membrane</location>
        <topology evidence="1">Multi-pass membrane protein</topology>
    </subcellularLocation>
</comment>
<proteinExistence type="predicted"/>
<feature type="transmembrane region" description="Helical" evidence="5">
    <location>
        <begin position="87"/>
        <end position="118"/>
    </location>
</feature>
<dbReference type="Proteomes" id="UP000632535">
    <property type="component" value="Unassembled WGS sequence"/>
</dbReference>
<dbReference type="SUPFAM" id="SSF103473">
    <property type="entry name" value="MFS general substrate transporter"/>
    <property type="match status" value="1"/>
</dbReference>
<feature type="transmembrane region" description="Helical" evidence="5">
    <location>
        <begin position="401"/>
        <end position="421"/>
    </location>
</feature>
<dbReference type="Pfam" id="PF07690">
    <property type="entry name" value="MFS_1"/>
    <property type="match status" value="1"/>
</dbReference>
<sequence length="429" mass="42193">MTDPSATPARPRGHARNITALVLGNALGGIGVAVGAAVSALLTERLGGTSMAGLAQAAGVLAAAVAAIPLANLAVRRGRRTALTLGYLLAATGALVIVVSAAVGSIVVQLAGIALFGVANAVTLQSRFAAADDTPAATRARTMSVVVWATTVGSVLGPNLTAPGDDLGQSFGLPEFAGPFLFALVALLAAAAVVGGLYRAPAPVSLEQAHGAPRAKRVGARAALAWAWGHPVARFAVVMPACAHAVMIVVMVMTPLHMQHAGMSLEIVGVVISLHILGMFALSPVFGWLADRVGGVRTTALGIGLLAVALVLGFTAATTTATGEHAAHGGGGNPTLTAVALLVLGLGWSASLIGSSALLAGVVEAHVKVPLQGASDAAMNYAGAAAAAVAGPVLAAGGFEAVNVVGAVILVPAVVALVASARRRARLAG</sequence>
<dbReference type="PROSITE" id="PS50850">
    <property type="entry name" value="MFS"/>
    <property type="match status" value="1"/>
</dbReference>
<dbReference type="EMBL" id="BMDG01000013">
    <property type="protein sequence ID" value="GGI11029.1"/>
    <property type="molecule type" value="Genomic_DNA"/>
</dbReference>
<feature type="transmembrane region" description="Helical" evidence="5">
    <location>
        <begin position="267"/>
        <end position="289"/>
    </location>
</feature>
<keyword evidence="4 5" id="KW-0472">Membrane</keyword>
<dbReference type="PANTHER" id="PTHR23534">
    <property type="entry name" value="MFS PERMEASE"/>
    <property type="match status" value="1"/>
</dbReference>
<feature type="transmembrane region" description="Helical" evidence="5">
    <location>
        <begin position="339"/>
        <end position="365"/>
    </location>
</feature>
<dbReference type="RefSeq" id="WP_229738392.1">
    <property type="nucleotide sequence ID" value="NZ_BMDG01000013.1"/>
</dbReference>
<name>A0ABQ2BCE0_9MICO</name>
<keyword evidence="3 5" id="KW-1133">Transmembrane helix</keyword>
<feature type="transmembrane region" description="Helical" evidence="5">
    <location>
        <begin position="54"/>
        <end position="75"/>
    </location>
</feature>
<dbReference type="InterPro" id="IPR011701">
    <property type="entry name" value="MFS"/>
</dbReference>
<evidence type="ECO:0000256" key="2">
    <source>
        <dbReference type="ARBA" id="ARBA00022692"/>
    </source>
</evidence>
<comment type="caution">
    <text evidence="7">The sequence shown here is derived from an EMBL/GenBank/DDBJ whole genome shotgun (WGS) entry which is preliminary data.</text>
</comment>
<feature type="transmembrane region" description="Helical" evidence="5">
    <location>
        <begin position="377"/>
        <end position="395"/>
    </location>
</feature>
<dbReference type="PANTHER" id="PTHR23534:SF1">
    <property type="entry name" value="MAJOR FACILITATOR SUPERFAMILY PROTEIN"/>
    <property type="match status" value="1"/>
</dbReference>
<evidence type="ECO:0000256" key="4">
    <source>
        <dbReference type="ARBA" id="ARBA00023136"/>
    </source>
</evidence>